<protein>
    <submittedName>
        <fullName evidence="2">Uncharacterized protein</fullName>
    </submittedName>
</protein>
<dbReference type="AlphaFoldDB" id="A0A8H6VUP0"/>
<dbReference type="OrthoDB" id="391988at2759"/>
<evidence type="ECO:0000256" key="1">
    <source>
        <dbReference type="SAM" id="MobiDB-lite"/>
    </source>
</evidence>
<feature type="compositionally biased region" description="Basic and acidic residues" evidence="1">
    <location>
        <begin position="1"/>
        <end position="13"/>
    </location>
</feature>
<comment type="caution">
    <text evidence="2">The sequence shown here is derived from an EMBL/GenBank/DDBJ whole genome shotgun (WGS) entry which is preliminary data.</text>
</comment>
<reference evidence="2" key="1">
    <citation type="submission" date="2020-05" db="EMBL/GenBank/DDBJ databases">
        <title>Mycena genomes resolve the evolution of fungal bioluminescence.</title>
        <authorList>
            <person name="Tsai I.J."/>
        </authorList>
    </citation>
    <scope>NUCLEOTIDE SEQUENCE</scope>
    <source>
        <strain evidence="2">171206Taipei</strain>
    </source>
</reference>
<gene>
    <name evidence="2" type="ORF">MIND_01160000</name>
</gene>
<keyword evidence="3" id="KW-1185">Reference proteome</keyword>
<organism evidence="2 3">
    <name type="scientific">Mycena indigotica</name>
    <dbReference type="NCBI Taxonomy" id="2126181"/>
    <lineage>
        <taxon>Eukaryota</taxon>
        <taxon>Fungi</taxon>
        <taxon>Dikarya</taxon>
        <taxon>Basidiomycota</taxon>
        <taxon>Agaricomycotina</taxon>
        <taxon>Agaricomycetes</taxon>
        <taxon>Agaricomycetidae</taxon>
        <taxon>Agaricales</taxon>
        <taxon>Marasmiineae</taxon>
        <taxon>Mycenaceae</taxon>
        <taxon>Mycena</taxon>
    </lineage>
</organism>
<proteinExistence type="predicted"/>
<evidence type="ECO:0000313" key="3">
    <source>
        <dbReference type="Proteomes" id="UP000636479"/>
    </source>
</evidence>
<evidence type="ECO:0000313" key="2">
    <source>
        <dbReference type="EMBL" id="KAF7292621.1"/>
    </source>
</evidence>
<dbReference type="RefSeq" id="XP_037215049.1">
    <property type="nucleotide sequence ID" value="XM_037368123.1"/>
</dbReference>
<feature type="region of interest" description="Disordered" evidence="1">
    <location>
        <begin position="1"/>
        <end position="28"/>
    </location>
</feature>
<name>A0A8H6VUP0_9AGAR</name>
<sequence length="299" mass="33405">MESPRDGENDHQPNKTPDGAQVPASRAMVEEGVVEEGWSAVLRAKPQALSQYHILCVGRAHSRTKLFKMFAAYADSARSSESTTPTSAVSSDGTAIRASPIVLTKDNIMISMHDPVPLTKTSGVDTEEIKHFIQVRSKAFALSEKLHAIWICIATEMYQPPSYNEVLFLNRKIATSVPTFLVVTRFDELVTQAFMQLKPLVGIVEARVKRFDLGREILQNTIIEPLWRTPLPPHGFLILTDENSTFIENLLLQTMKMLTPSTINDMKHSILQNYVDFNTENAIKKSGSCLTIGFPFFIP</sequence>
<dbReference type="EMBL" id="JACAZF010000011">
    <property type="protein sequence ID" value="KAF7292621.1"/>
    <property type="molecule type" value="Genomic_DNA"/>
</dbReference>
<dbReference type="GeneID" id="59350639"/>
<dbReference type="Proteomes" id="UP000636479">
    <property type="component" value="Unassembled WGS sequence"/>
</dbReference>
<accession>A0A8H6VUP0</accession>